<dbReference type="OrthoDB" id="3640at2759"/>
<evidence type="ECO:0000256" key="3">
    <source>
        <dbReference type="ARBA" id="ARBA00022670"/>
    </source>
</evidence>
<dbReference type="Gene3D" id="3.40.140.10">
    <property type="entry name" value="Cytidine Deaminase, domain 2"/>
    <property type="match status" value="1"/>
</dbReference>
<keyword evidence="4" id="KW-0479">Metal-binding</keyword>
<dbReference type="GO" id="GO:0140492">
    <property type="term" value="F:metal-dependent deubiquitinase activity"/>
    <property type="evidence" value="ECO:0007669"/>
    <property type="project" value="InterPro"/>
</dbReference>
<dbReference type="InterPro" id="IPR015063">
    <property type="entry name" value="USP8_dimer"/>
</dbReference>
<dbReference type="GO" id="GO:0070536">
    <property type="term" value="P:protein K63-linked deubiquitination"/>
    <property type="evidence" value="ECO:0007669"/>
    <property type="project" value="InterPro"/>
</dbReference>
<dbReference type="EMBL" id="JAMYWD010000004">
    <property type="protein sequence ID" value="KAJ4972572.1"/>
    <property type="molecule type" value="Genomic_DNA"/>
</dbReference>
<keyword evidence="6" id="KW-0378">Hydrolase</keyword>
<dbReference type="PANTHER" id="PTHR12947:SF19">
    <property type="entry name" value="AMSH-LIKE UBIQUITIN THIOESTERASE 1"/>
    <property type="match status" value="1"/>
</dbReference>
<protein>
    <recommendedName>
        <fullName evidence="10">MPN domain-containing protein</fullName>
    </recommendedName>
</protein>
<dbReference type="GO" id="GO:0006508">
    <property type="term" value="P:proteolysis"/>
    <property type="evidence" value="ECO:0007669"/>
    <property type="project" value="UniProtKB-KW"/>
</dbReference>
<evidence type="ECO:0000259" key="10">
    <source>
        <dbReference type="PROSITE" id="PS50249"/>
    </source>
</evidence>
<comment type="caution">
    <text evidence="11">The sequence shown here is derived from an EMBL/GenBank/DDBJ whole genome shotgun (WGS) entry which is preliminary data.</text>
</comment>
<evidence type="ECO:0000256" key="9">
    <source>
        <dbReference type="SAM" id="Coils"/>
    </source>
</evidence>
<accession>A0A9Q0KL70</accession>
<dbReference type="Gene3D" id="1.20.58.80">
    <property type="entry name" value="Phosphotransferase system, lactose/cellobiose-type IIA subunit"/>
    <property type="match status" value="1"/>
</dbReference>
<proteinExistence type="inferred from homology"/>
<comment type="cofactor">
    <cofactor evidence="1">
        <name>Zn(2+)</name>
        <dbReference type="ChEBI" id="CHEBI:29105"/>
    </cofactor>
</comment>
<dbReference type="InterPro" id="IPR044098">
    <property type="entry name" value="STAMBP/STALP-like_MPN"/>
</dbReference>
<dbReference type="PROSITE" id="PS50249">
    <property type="entry name" value="MPN"/>
    <property type="match status" value="1"/>
</dbReference>
<dbReference type="PANTHER" id="PTHR12947">
    <property type="entry name" value="AMSH-LIKE PROTEASE"/>
    <property type="match status" value="1"/>
</dbReference>
<dbReference type="AlphaFoldDB" id="A0A9Q0KL70"/>
<organism evidence="11 12">
    <name type="scientific">Protea cynaroides</name>
    <dbReference type="NCBI Taxonomy" id="273540"/>
    <lineage>
        <taxon>Eukaryota</taxon>
        <taxon>Viridiplantae</taxon>
        <taxon>Streptophyta</taxon>
        <taxon>Embryophyta</taxon>
        <taxon>Tracheophyta</taxon>
        <taxon>Spermatophyta</taxon>
        <taxon>Magnoliopsida</taxon>
        <taxon>Proteales</taxon>
        <taxon>Proteaceae</taxon>
        <taxon>Protea</taxon>
    </lineage>
</organism>
<dbReference type="SUPFAM" id="SSF102712">
    <property type="entry name" value="JAB1/MPN domain"/>
    <property type="match status" value="1"/>
</dbReference>
<reference evidence="11" key="1">
    <citation type="journal article" date="2023" name="Plant J.">
        <title>The genome of the king protea, Protea cynaroides.</title>
        <authorList>
            <person name="Chang J."/>
            <person name="Duong T.A."/>
            <person name="Schoeman C."/>
            <person name="Ma X."/>
            <person name="Roodt D."/>
            <person name="Barker N."/>
            <person name="Li Z."/>
            <person name="Van de Peer Y."/>
            <person name="Mizrachi E."/>
        </authorList>
    </citation>
    <scope>NUCLEOTIDE SEQUENCE</scope>
    <source>
        <tissue evidence="11">Young leaves</tissue>
    </source>
</reference>
<evidence type="ECO:0000313" key="11">
    <source>
        <dbReference type="EMBL" id="KAJ4972572.1"/>
    </source>
</evidence>
<sequence length="530" mass="60425">MRSSSGAGGFSINSRVQKLGVDNRISLRFYYRIADNLLKQADIFREEKNSIDLYVMLLRFSSLITETIPLHRDFNASLQREKLSFKKKLLNALSELETLKPEVQRKIEVLNRKHTNQVGRWGHNHQNGSFDSSLEWPVVKKKTQANYEIRKIPQSIFTHQSSRTYQFSHPRPVEEQFRKLSLSIPRPKEETLSRHSILGPNGLHGQWQPPSTGKLVQYPSNLDLTPIEIPRLDLTPIEIPRSDLMPIEIPRLEQPVKDELTTQQDSNSLLEKSTLEAILYDDSQSLQDVELPSLISLDTVETPVHTDIVRQPSPPPVLADVQDLIPTTSPQIPESGCAIENSFQDELARSKSPLELHISTTMMESFMRLAKSNTKRNLETCGVLAGSLKNRKFYITALIIPKQESTSDSCQTTNEEEIFDVQDKQSLFPLGWIHTHPSQSCFMSSIDVHTHYSYQIMLPEAIAIVMAPKDSSRTHGIFRLTTPGGMSVIRNCQQRGFHPHEQPSDGRPIYEHCTDVYMNPNLKFEVIDLR</sequence>
<keyword evidence="5" id="KW-0833">Ubl conjugation pathway</keyword>
<evidence type="ECO:0000256" key="7">
    <source>
        <dbReference type="ARBA" id="ARBA00022833"/>
    </source>
</evidence>
<feature type="domain" description="MPN" evidence="10">
    <location>
        <begin position="356"/>
        <end position="486"/>
    </location>
</feature>
<dbReference type="InterPro" id="IPR037518">
    <property type="entry name" value="MPN"/>
</dbReference>
<dbReference type="GO" id="GO:0071108">
    <property type="term" value="P:protein K48-linked deubiquitination"/>
    <property type="evidence" value="ECO:0007669"/>
    <property type="project" value="TreeGrafter"/>
</dbReference>
<dbReference type="SMART" id="SM00232">
    <property type="entry name" value="JAB_MPN"/>
    <property type="match status" value="1"/>
</dbReference>
<dbReference type="CDD" id="cd08066">
    <property type="entry name" value="MPN_AMSH_like"/>
    <property type="match status" value="1"/>
</dbReference>
<evidence type="ECO:0000313" key="12">
    <source>
        <dbReference type="Proteomes" id="UP001141806"/>
    </source>
</evidence>
<gene>
    <name evidence="11" type="ORF">NE237_005746</name>
</gene>
<comment type="similarity">
    <text evidence="2">Belongs to the peptidase M67C family.</text>
</comment>
<dbReference type="GO" id="GO:0061578">
    <property type="term" value="F:K63-linked deubiquitinase activity"/>
    <property type="evidence" value="ECO:0007669"/>
    <property type="project" value="InterPro"/>
</dbReference>
<dbReference type="Proteomes" id="UP001141806">
    <property type="component" value="Unassembled WGS sequence"/>
</dbReference>
<dbReference type="FunFam" id="3.40.140.10:FF:000024">
    <property type="entry name" value="AMSH-like ubiquitin thioesterase 3"/>
    <property type="match status" value="1"/>
</dbReference>
<feature type="coiled-coil region" evidence="9">
    <location>
        <begin position="86"/>
        <end position="113"/>
    </location>
</feature>
<dbReference type="Pfam" id="PF01398">
    <property type="entry name" value="JAB"/>
    <property type="match status" value="1"/>
</dbReference>
<evidence type="ECO:0000256" key="5">
    <source>
        <dbReference type="ARBA" id="ARBA00022786"/>
    </source>
</evidence>
<dbReference type="InterPro" id="IPR000555">
    <property type="entry name" value="JAMM/MPN+_dom"/>
</dbReference>
<keyword evidence="12" id="KW-1185">Reference proteome</keyword>
<keyword evidence="9" id="KW-0175">Coiled coil</keyword>
<dbReference type="GO" id="GO:0016020">
    <property type="term" value="C:membrane"/>
    <property type="evidence" value="ECO:0007669"/>
    <property type="project" value="TreeGrafter"/>
</dbReference>
<dbReference type="GO" id="GO:0005768">
    <property type="term" value="C:endosome"/>
    <property type="evidence" value="ECO:0007669"/>
    <property type="project" value="TreeGrafter"/>
</dbReference>
<dbReference type="Pfam" id="PF08969">
    <property type="entry name" value="USP8_dimer"/>
    <property type="match status" value="1"/>
</dbReference>
<keyword evidence="3" id="KW-0645">Protease</keyword>
<evidence type="ECO:0000256" key="1">
    <source>
        <dbReference type="ARBA" id="ARBA00001947"/>
    </source>
</evidence>
<evidence type="ECO:0000256" key="6">
    <source>
        <dbReference type="ARBA" id="ARBA00022801"/>
    </source>
</evidence>
<dbReference type="GO" id="GO:0046872">
    <property type="term" value="F:metal ion binding"/>
    <property type="evidence" value="ECO:0007669"/>
    <property type="project" value="UniProtKB-KW"/>
</dbReference>
<evidence type="ECO:0000256" key="2">
    <source>
        <dbReference type="ARBA" id="ARBA00010981"/>
    </source>
</evidence>
<name>A0A9Q0KL70_9MAGN</name>
<keyword evidence="7" id="KW-0862">Zinc</keyword>
<evidence type="ECO:0000256" key="4">
    <source>
        <dbReference type="ARBA" id="ARBA00022723"/>
    </source>
</evidence>
<keyword evidence="8" id="KW-0482">Metalloprotease</keyword>
<evidence type="ECO:0000256" key="8">
    <source>
        <dbReference type="ARBA" id="ARBA00023049"/>
    </source>
</evidence>